<dbReference type="AlphaFoldDB" id="A0A317ZD26"/>
<sequence>MANGTTTTIPHDSGHDAEHDKPQRSFFRLVQRPQQGCHPVIDWLTTVDHKKIGIMYGAFALLFLLVGGVEALMIRAQLFLPENDFVTARLYNQLFTMHGTTMIFLAVMPLNAAFFNYMMILQIGARDVAFPRLNAFSLWSFVAGAVLINLSWFWEAFHGGWFGYAPLSTKDYNPGMGADFWILSLQILGVASLAASFNFITTILNMRAPGLKMMRMPVFTWMTLITSFLIILAFPAITIALVELMFDRHFGTHFFDATFGGKPILWQHLFWIFGHPEVYILILPAMGIVSEVLPTFSRKPLFGYPLIVMSGAFIGFLGFAVWSHHMFTVGLGVVATTAFSLMTMLIAIPTGVKIFNWIGTLWGGKIHFTTPMLYSLGFIWMFMMGGFTGIMHSSVPVDHQQQDSYFVVAHFHYVLIGGALFALFSGIYYWMPKMSGKLMNETWGKISFWIMFFGFNLAFFPMHLLGMAGMPRRTHTYLGDMGWNEWNMWSTAGAMILGVGIGSAVVQVVYTWAKGKKCGMDPWDARTLEWATANPPKDYNFARIPEINARDQVWANKYGKPEEKSGPGEPEPHGIHMPDRSWYPMSASFGLFMVGLGMVFHKQNFLGWDHTLEMVYIGGGILLLSIYLWALEGPRGYHVHPEED</sequence>
<keyword evidence="10" id="KW-1278">Translocase</keyword>
<dbReference type="PANTHER" id="PTHR10422:SF35">
    <property type="entry name" value="CYTOCHROME BO(3) UBIQUINOL OXIDASE SUBUNIT 1"/>
    <property type="match status" value="1"/>
</dbReference>
<feature type="transmembrane region" description="Helical" evidence="18">
    <location>
        <begin position="54"/>
        <end position="74"/>
    </location>
</feature>
<comment type="catalytic activity">
    <reaction evidence="16 18">
        <text>4 Fe(II)-[cytochrome c] + O2 + 8 H(+)(in) = 4 Fe(III)-[cytochrome c] + 2 H2O + 4 H(+)(out)</text>
        <dbReference type="Rhea" id="RHEA:11436"/>
        <dbReference type="Rhea" id="RHEA-COMP:10350"/>
        <dbReference type="Rhea" id="RHEA-COMP:14399"/>
        <dbReference type="ChEBI" id="CHEBI:15377"/>
        <dbReference type="ChEBI" id="CHEBI:15378"/>
        <dbReference type="ChEBI" id="CHEBI:15379"/>
        <dbReference type="ChEBI" id="CHEBI:29033"/>
        <dbReference type="ChEBI" id="CHEBI:29034"/>
        <dbReference type="EC" id="7.1.1.9"/>
    </reaction>
</comment>
<evidence type="ECO:0000256" key="16">
    <source>
        <dbReference type="ARBA" id="ARBA00047816"/>
    </source>
</evidence>
<dbReference type="GO" id="GO:0015990">
    <property type="term" value="P:electron transport coupled proton transport"/>
    <property type="evidence" value="ECO:0007669"/>
    <property type="project" value="InterPro"/>
</dbReference>
<reference evidence="21 22" key="1">
    <citation type="submission" date="2018-05" db="EMBL/GenBank/DDBJ databases">
        <title>Coraliomargarita sinensis sp. nov., isolated from a marine solar saltern.</title>
        <authorList>
            <person name="Zhou L.Y."/>
        </authorList>
    </citation>
    <scope>NUCLEOTIDE SEQUENCE [LARGE SCALE GENOMIC DNA]</scope>
    <source>
        <strain evidence="21 22">WN38</strain>
    </source>
</reference>
<dbReference type="GO" id="GO:0005886">
    <property type="term" value="C:plasma membrane"/>
    <property type="evidence" value="ECO:0007669"/>
    <property type="project" value="UniProtKB-SubCell"/>
</dbReference>
<dbReference type="InterPro" id="IPR000883">
    <property type="entry name" value="Cyt_C_Oxase_1"/>
</dbReference>
<dbReference type="Gene3D" id="1.10.287.70">
    <property type="match status" value="1"/>
</dbReference>
<keyword evidence="6 17" id="KW-0349">Heme</keyword>
<feature type="domain" description="Cytochrome oxidase subunit I profile" evidence="20">
    <location>
        <begin position="43"/>
        <end position="548"/>
    </location>
</feature>
<evidence type="ECO:0000256" key="17">
    <source>
        <dbReference type="RuleBase" id="RU000370"/>
    </source>
</evidence>
<dbReference type="GO" id="GO:0022904">
    <property type="term" value="P:respiratory electron transport chain"/>
    <property type="evidence" value="ECO:0007669"/>
    <property type="project" value="TreeGrafter"/>
</dbReference>
<dbReference type="InterPro" id="IPR036927">
    <property type="entry name" value="Cyt_c_oxase-like_su1_sf"/>
</dbReference>
<dbReference type="OrthoDB" id="9759913at2"/>
<evidence type="ECO:0000256" key="19">
    <source>
        <dbReference type="SAM" id="MobiDB-lite"/>
    </source>
</evidence>
<dbReference type="InParanoid" id="A0A317ZD26"/>
<evidence type="ECO:0000256" key="18">
    <source>
        <dbReference type="RuleBase" id="RU363061"/>
    </source>
</evidence>
<keyword evidence="8 17" id="KW-0812">Transmembrane</keyword>
<dbReference type="EC" id="7.1.1.9" evidence="18"/>
<evidence type="ECO:0000256" key="2">
    <source>
        <dbReference type="ARBA" id="ARBA00004673"/>
    </source>
</evidence>
<comment type="pathway">
    <text evidence="2 18">Energy metabolism; oxidative phosphorylation.</text>
</comment>
<feature type="transmembrane region" description="Helical" evidence="18">
    <location>
        <begin position="613"/>
        <end position="631"/>
    </location>
</feature>
<comment type="subcellular location">
    <subcellularLocation>
        <location evidence="1 18">Cell membrane</location>
        <topology evidence="1 18">Multi-pass membrane protein</topology>
    </subcellularLocation>
</comment>
<organism evidence="21 22">
    <name type="scientific">Coraliomargarita sinensis</name>
    <dbReference type="NCBI Taxonomy" id="2174842"/>
    <lineage>
        <taxon>Bacteria</taxon>
        <taxon>Pseudomonadati</taxon>
        <taxon>Verrucomicrobiota</taxon>
        <taxon>Opitutia</taxon>
        <taxon>Puniceicoccales</taxon>
        <taxon>Coraliomargaritaceae</taxon>
        <taxon>Coraliomargarita</taxon>
    </lineage>
</organism>
<keyword evidence="12 18" id="KW-1133">Transmembrane helix</keyword>
<keyword evidence="7 17" id="KW-0679">Respiratory chain</keyword>
<feature type="transmembrane region" description="Helical" evidence="18">
    <location>
        <begin position="486"/>
        <end position="510"/>
    </location>
</feature>
<dbReference type="PANTHER" id="PTHR10422">
    <property type="entry name" value="CYTOCHROME C OXIDASE SUBUNIT 1"/>
    <property type="match status" value="1"/>
</dbReference>
<dbReference type="GO" id="GO:0020037">
    <property type="term" value="F:heme binding"/>
    <property type="evidence" value="ECO:0007669"/>
    <property type="project" value="InterPro"/>
</dbReference>
<accession>A0A317ZD26</accession>
<feature type="transmembrane region" description="Helical" evidence="18">
    <location>
        <begin position="411"/>
        <end position="431"/>
    </location>
</feature>
<gene>
    <name evidence="21" type="primary">ctaD</name>
    <name evidence="21" type="ORF">DDZ13_13085</name>
</gene>
<dbReference type="FunCoup" id="A0A317ZD26">
    <property type="interactions" value="187"/>
</dbReference>
<dbReference type="RefSeq" id="WP_110131910.1">
    <property type="nucleotide sequence ID" value="NZ_QHJQ01000011.1"/>
</dbReference>
<feature type="transmembrane region" description="Helical" evidence="18">
    <location>
        <begin position="301"/>
        <end position="322"/>
    </location>
</feature>
<keyword evidence="15 18" id="KW-0472">Membrane</keyword>
<feature type="transmembrane region" description="Helical" evidence="18">
    <location>
        <begin position="94"/>
        <end position="121"/>
    </location>
</feature>
<dbReference type="PROSITE" id="PS50855">
    <property type="entry name" value="COX1"/>
    <property type="match status" value="1"/>
</dbReference>
<name>A0A317ZD26_9BACT</name>
<dbReference type="PROSITE" id="PS00077">
    <property type="entry name" value="COX1_CUB"/>
    <property type="match status" value="1"/>
</dbReference>
<feature type="transmembrane region" description="Helical" evidence="18">
    <location>
        <begin position="582"/>
        <end position="601"/>
    </location>
</feature>
<keyword evidence="22" id="KW-1185">Reference proteome</keyword>
<keyword evidence="5 18" id="KW-1003">Cell membrane</keyword>
<comment type="function">
    <text evidence="18">Cytochrome c oxidase is the component of the respiratory chain that catalyzes the reduction of oxygen to water. Subunits 1-3 form the functional core of the enzyme complex. CO I is the catalytic subunit of the enzyme. Electrons originating in cytochrome c are transferred via the copper A center of subunit 2 and heme A of subunit 1 to the bimetallic center formed by heme A3 and copper B.</text>
</comment>
<dbReference type="NCBIfam" id="TIGR02891">
    <property type="entry name" value="CtaD_CoxA"/>
    <property type="match status" value="1"/>
</dbReference>
<dbReference type="Gene3D" id="1.20.210.10">
    <property type="entry name" value="Cytochrome c oxidase-like, subunit I domain"/>
    <property type="match status" value="1"/>
</dbReference>
<evidence type="ECO:0000256" key="12">
    <source>
        <dbReference type="ARBA" id="ARBA00022989"/>
    </source>
</evidence>
<evidence type="ECO:0000256" key="5">
    <source>
        <dbReference type="ARBA" id="ARBA00022475"/>
    </source>
</evidence>
<feature type="transmembrane region" description="Helical" evidence="18">
    <location>
        <begin position="218"/>
        <end position="246"/>
    </location>
</feature>
<protein>
    <recommendedName>
        <fullName evidence="18">Cytochrome c oxidase subunit 1</fullName>
        <ecNumber evidence="18">7.1.1.9</ecNumber>
    </recommendedName>
</protein>
<evidence type="ECO:0000256" key="14">
    <source>
        <dbReference type="ARBA" id="ARBA00023008"/>
    </source>
</evidence>
<comment type="similarity">
    <text evidence="3 17">Belongs to the heme-copper respiratory oxidase family.</text>
</comment>
<evidence type="ECO:0000256" key="6">
    <source>
        <dbReference type="ARBA" id="ARBA00022617"/>
    </source>
</evidence>
<evidence type="ECO:0000256" key="1">
    <source>
        <dbReference type="ARBA" id="ARBA00004651"/>
    </source>
</evidence>
<feature type="transmembrane region" description="Helical" evidence="18">
    <location>
        <begin position="180"/>
        <end position="206"/>
    </location>
</feature>
<dbReference type="GO" id="GO:0006119">
    <property type="term" value="P:oxidative phosphorylation"/>
    <property type="evidence" value="ECO:0007669"/>
    <property type="project" value="UniProtKB-UniPathway"/>
</dbReference>
<evidence type="ECO:0000256" key="7">
    <source>
        <dbReference type="ARBA" id="ARBA00022660"/>
    </source>
</evidence>
<dbReference type="Pfam" id="PF00115">
    <property type="entry name" value="COX1"/>
    <property type="match status" value="1"/>
</dbReference>
<keyword evidence="11 17" id="KW-0249">Electron transport</keyword>
<dbReference type="FunFam" id="1.20.210.10:FF:000006">
    <property type="entry name" value="Cytochrome c oxidase subunit 1"/>
    <property type="match status" value="1"/>
</dbReference>
<evidence type="ECO:0000259" key="20">
    <source>
        <dbReference type="PROSITE" id="PS50855"/>
    </source>
</evidence>
<keyword evidence="4 17" id="KW-0813">Transport</keyword>
<dbReference type="Proteomes" id="UP000247099">
    <property type="component" value="Unassembled WGS sequence"/>
</dbReference>
<dbReference type="GO" id="GO:0004129">
    <property type="term" value="F:cytochrome-c oxidase activity"/>
    <property type="evidence" value="ECO:0007669"/>
    <property type="project" value="UniProtKB-EC"/>
</dbReference>
<evidence type="ECO:0000256" key="9">
    <source>
        <dbReference type="ARBA" id="ARBA00022723"/>
    </source>
</evidence>
<feature type="compositionally biased region" description="Polar residues" evidence="19">
    <location>
        <begin position="1"/>
        <end position="10"/>
    </location>
</feature>
<proteinExistence type="inferred from homology"/>
<dbReference type="PRINTS" id="PR01165">
    <property type="entry name" value="CYCOXIDASEI"/>
</dbReference>
<dbReference type="SUPFAM" id="SSF81442">
    <property type="entry name" value="Cytochrome c oxidase subunit I-like"/>
    <property type="match status" value="1"/>
</dbReference>
<feature type="transmembrane region" description="Helical" evidence="18">
    <location>
        <begin position="133"/>
        <end position="154"/>
    </location>
</feature>
<feature type="transmembrane region" description="Helical" evidence="18">
    <location>
        <begin position="443"/>
        <end position="466"/>
    </location>
</feature>
<dbReference type="InterPro" id="IPR023615">
    <property type="entry name" value="Cyt_c_Oxase_su1_BS"/>
</dbReference>
<evidence type="ECO:0000313" key="22">
    <source>
        <dbReference type="Proteomes" id="UP000247099"/>
    </source>
</evidence>
<feature type="transmembrane region" description="Helical" evidence="18">
    <location>
        <begin position="328"/>
        <end position="352"/>
    </location>
</feature>
<evidence type="ECO:0000256" key="15">
    <source>
        <dbReference type="ARBA" id="ARBA00023136"/>
    </source>
</evidence>
<feature type="region of interest" description="Disordered" evidence="19">
    <location>
        <begin position="1"/>
        <end position="20"/>
    </location>
</feature>
<keyword evidence="9 18" id="KW-0479">Metal-binding</keyword>
<dbReference type="GO" id="GO:0046872">
    <property type="term" value="F:metal ion binding"/>
    <property type="evidence" value="ECO:0007669"/>
    <property type="project" value="UniProtKB-KW"/>
</dbReference>
<comment type="caution">
    <text evidence="21">The sequence shown here is derived from an EMBL/GenBank/DDBJ whole genome shotgun (WGS) entry which is preliminary data.</text>
</comment>
<evidence type="ECO:0000256" key="8">
    <source>
        <dbReference type="ARBA" id="ARBA00022692"/>
    </source>
</evidence>
<evidence type="ECO:0000256" key="10">
    <source>
        <dbReference type="ARBA" id="ARBA00022967"/>
    </source>
</evidence>
<evidence type="ECO:0000256" key="3">
    <source>
        <dbReference type="ARBA" id="ARBA00009578"/>
    </source>
</evidence>
<dbReference type="UniPathway" id="UPA00705"/>
<evidence type="ECO:0000256" key="4">
    <source>
        <dbReference type="ARBA" id="ARBA00022448"/>
    </source>
</evidence>
<keyword evidence="14 18" id="KW-0186">Copper</keyword>
<evidence type="ECO:0000313" key="21">
    <source>
        <dbReference type="EMBL" id="PXA03154.1"/>
    </source>
</evidence>
<dbReference type="CDD" id="cd01662">
    <property type="entry name" value="Ubiquinol_Oxidase_I"/>
    <property type="match status" value="1"/>
</dbReference>
<dbReference type="InterPro" id="IPR014241">
    <property type="entry name" value="Cyt_c_oxidase_su1_bac"/>
</dbReference>
<dbReference type="EMBL" id="QHJQ01000011">
    <property type="protein sequence ID" value="PXA03154.1"/>
    <property type="molecule type" value="Genomic_DNA"/>
</dbReference>
<feature type="transmembrane region" description="Helical" evidence="18">
    <location>
        <begin position="266"/>
        <end position="289"/>
    </location>
</feature>
<keyword evidence="13 18" id="KW-0408">Iron</keyword>
<feature type="transmembrane region" description="Helical" evidence="18">
    <location>
        <begin position="373"/>
        <end position="391"/>
    </location>
</feature>
<evidence type="ECO:0000256" key="11">
    <source>
        <dbReference type="ARBA" id="ARBA00022982"/>
    </source>
</evidence>
<evidence type="ECO:0000256" key="13">
    <source>
        <dbReference type="ARBA" id="ARBA00023004"/>
    </source>
</evidence>
<dbReference type="InterPro" id="IPR023616">
    <property type="entry name" value="Cyt_c_oxase-like_su1_dom"/>
</dbReference>